<evidence type="ECO:0000313" key="2">
    <source>
        <dbReference type="Proteomes" id="UP000251213"/>
    </source>
</evidence>
<dbReference type="OrthoDB" id="2990732at2"/>
<evidence type="ECO:0000313" key="1">
    <source>
        <dbReference type="EMBL" id="RAL21964.1"/>
    </source>
</evidence>
<protein>
    <submittedName>
        <fullName evidence="1">Uncharacterized protein</fullName>
    </submittedName>
</protein>
<dbReference type="Proteomes" id="UP000251213">
    <property type="component" value="Unassembled WGS sequence"/>
</dbReference>
<accession>A0A364K1R4</accession>
<name>A0A364K1R4_9BACL</name>
<gene>
    <name evidence="1" type="ORF">DL897_15375</name>
</gene>
<proteinExistence type="predicted"/>
<sequence length="192" mass="22852">MKRHEQGFLDGYKPAVIYWKRNDKQSRFFAQLKQYPFISPFDSEPDSFMFFQNEELKTKYQEQIEGVEKDSYEEHLIVGLTLGFPRRSVEVFAKMREYENKTGETSKEEEEYGVGIHWAGFGVQSHLEIVDQEIRWLWDTYNHPKSIDIPLDLWDKKYSSFVKIPYGNFTKLEETIQLFKERRAALPSLVSD</sequence>
<dbReference type="AlphaFoldDB" id="A0A364K1R4"/>
<reference evidence="1 2" key="1">
    <citation type="submission" date="2018-06" db="EMBL/GenBank/DDBJ databases">
        <title>Thermoflavimicrobium daqus sp. nov., a thermophilic microbe isolated from Moutai-flavour Daqu.</title>
        <authorList>
            <person name="Wang X."/>
            <person name="Zhou H."/>
        </authorList>
    </citation>
    <scope>NUCLEOTIDE SEQUENCE [LARGE SCALE GENOMIC DNA]</scope>
    <source>
        <strain evidence="1 2">FBKL4.011</strain>
    </source>
</reference>
<keyword evidence="2" id="KW-1185">Reference proteome</keyword>
<dbReference type="RefSeq" id="WP_113660006.1">
    <property type="nucleotide sequence ID" value="NZ_KZ845673.1"/>
</dbReference>
<comment type="caution">
    <text evidence="1">The sequence shown here is derived from an EMBL/GenBank/DDBJ whole genome shotgun (WGS) entry which is preliminary data.</text>
</comment>
<organism evidence="1 2">
    <name type="scientific">Thermoflavimicrobium daqui</name>
    <dbReference type="NCBI Taxonomy" id="2137476"/>
    <lineage>
        <taxon>Bacteria</taxon>
        <taxon>Bacillati</taxon>
        <taxon>Bacillota</taxon>
        <taxon>Bacilli</taxon>
        <taxon>Bacillales</taxon>
        <taxon>Thermoactinomycetaceae</taxon>
        <taxon>Thermoflavimicrobium</taxon>
    </lineage>
</organism>
<dbReference type="EMBL" id="QJKK01000011">
    <property type="protein sequence ID" value="RAL21964.1"/>
    <property type="molecule type" value="Genomic_DNA"/>
</dbReference>
<reference evidence="1 2" key="2">
    <citation type="submission" date="2018-06" db="EMBL/GenBank/DDBJ databases">
        <authorList>
            <person name="Zhirakovskaya E."/>
        </authorList>
    </citation>
    <scope>NUCLEOTIDE SEQUENCE [LARGE SCALE GENOMIC DNA]</scope>
    <source>
        <strain evidence="1 2">FBKL4.011</strain>
    </source>
</reference>